<dbReference type="SUPFAM" id="SSF52540">
    <property type="entry name" value="P-loop containing nucleoside triphosphate hydrolases"/>
    <property type="match status" value="1"/>
</dbReference>
<evidence type="ECO:0000256" key="8">
    <source>
        <dbReference type="ARBA" id="ARBA00023125"/>
    </source>
</evidence>
<evidence type="ECO:0000256" key="10">
    <source>
        <dbReference type="SAM" id="MobiDB-lite"/>
    </source>
</evidence>
<proteinExistence type="predicted"/>
<dbReference type="GO" id="GO:0006139">
    <property type="term" value="P:nucleobase-containing compound metabolic process"/>
    <property type="evidence" value="ECO:0007669"/>
    <property type="project" value="InterPro"/>
</dbReference>
<organism evidence="12 13">
    <name type="scientific">Natronocalculus amylovorans</name>
    <dbReference type="NCBI Taxonomy" id="2917812"/>
    <lineage>
        <taxon>Archaea</taxon>
        <taxon>Methanobacteriati</taxon>
        <taxon>Methanobacteriota</taxon>
        <taxon>Stenosarchaea group</taxon>
        <taxon>Halobacteria</taxon>
        <taxon>Halobacteriales</taxon>
        <taxon>Haloferacaceae</taxon>
        <taxon>Natronocalculus</taxon>
    </lineage>
</organism>
<feature type="domain" description="Helicase ATP-binding" evidence="11">
    <location>
        <begin position="5"/>
        <end position="348"/>
    </location>
</feature>
<feature type="region of interest" description="Disordered" evidence="10">
    <location>
        <begin position="381"/>
        <end position="409"/>
    </location>
</feature>
<dbReference type="RefSeq" id="WP_250584193.1">
    <property type="nucleotide sequence ID" value="NZ_JAKRVX010000003.1"/>
</dbReference>
<dbReference type="Pfam" id="PF06733">
    <property type="entry name" value="DEAD_2"/>
    <property type="match status" value="1"/>
</dbReference>
<evidence type="ECO:0000256" key="2">
    <source>
        <dbReference type="ARBA" id="ARBA00022741"/>
    </source>
</evidence>
<keyword evidence="2" id="KW-0547">Nucleotide-binding</keyword>
<evidence type="ECO:0000256" key="4">
    <source>
        <dbReference type="ARBA" id="ARBA00022806"/>
    </source>
</evidence>
<evidence type="ECO:0000256" key="3">
    <source>
        <dbReference type="ARBA" id="ARBA00022801"/>
    </source>
</evidence>
<keyword evidence="7" id="KW-0411">Iron-sulfur</keyword>
<protein>
    <submittedName>
        <fullName evidence="12">ATP-dependent DNA helicase</fullName>
    </submittedName>
</protein>
<evidence type="ECO:0000259" key="11">
    <source>
        <dbReference type="PROSITE" id="PS51193"/>
    </source>
</evidence>
<dbReference type="InterPro" id="IPR045028">
    <property type="entry name" value="DinG/Rad3-like"/>
</dbReference>
<keyword evidence="9" id="KW-0413">Isomerase</keyword>
<dbReference type="GO" id="GO:0003678">
    <property type="term" value="F:DNA helicase activity"/>
    <property type="evidence" value="ECO:0007669"/>
    <property type="project" value="InterPro"/>
</dbReference>
<reference evidence="12" key="1">
    <citation type="journal article" date="2022" name="Syst. Appl. Microbiol.">
        <title>Natronocalculus amylovorans gen. nov., sp. nov., and Natranaeroarchaeum aerophilus sp. nov., dominant culturable amylolytic natronoarchaea from hypersaline soda lakes in southwestern Siberia.</title>
        <authorList>
            <person name="Sorokin D.Y."/>
            <person name="Elcheninov A.G."/>
            <person name="Khizhniak T.V."/>
            <person name="Koenen M."/>
            <person name="Bale N.J."/>
            <person name="Damste J.S.S."/>
            <person name="Kublanov I.V."/>
        </authorList>
    </citation>
    <scope>NUCLEOTIDE SEQUENCE</scope>
    <source>
        <strain evidence="12">AArc-St2</strain>
    </source>
</reference>
<dbReference type="EMBL" id="JAKRVX010000003">
    <property type="protein sequence ID" value="MCL9817179.1"/>
    <property type="molecule type" value="Genomic_DNA"/>
</dbReference>
<evidence type="ECO:0000256" key="5">
    <source>
        <dbReference type="ARBA" id="ARBA00022840"/>
    </source>
</evidence>
<dbReference type="Gene3D" id="3.40.50.300">
    <property type="entry name" value="P-loop containing nucleotide triphosphate hydrolases"/>
    <property type="match status" value="2"/>
</dbReference>
<dbReference type="GO" id="GO:0051536">
    <property type="term" value="F:iron-sulfur cluster binding"/>
    <property type="evidence" value="ECO:0007669"/>
    <property type="project" value="UniProtKB-KW"/>
</dbReference>
<dbReference type="PANTHER" id="PTHR11472">
    <property type="entry name" value="DNA REPAIR DEAD HELICASE RAD3/XP-D SUBFAMILY MEMBER"/>
    <property type="match status" value="1"/>
</dbReference>
<dbReference type="GO" id="GO:0005524">
    <property type="term" value="F:ATP binding"/>
    <property type="evidence" value="ECO:0007669"/>
    <property type="project" value="UniProtKB-KW"/>
</dbReference>
<name>A0AAE3FXK8_9EURY</name>
<dbReference type="SMART" id="SM00491">
    <property type="entry name" value="HELICc2"/>
    <property type="match status" value="1"/>
</dbReference>
<feature type="compositionally biased region" description="Basic and acidic residues" evidence="10">
    <location>
        <begin position="381"/>
        <end position="401"/>
    </location>
</feature>
<keyword evidence="3" id="KW-0378">Hydrolase</keyword>
<dbReference type="InterPro" id="IPR027417">
    <property type="entry name" value="P-loop_NTPase"/>
</dbReference>
<evidence type="ECO:0000313" key="12">
    <source>
        <dbReference type="EMBL" id="MCL9817179.1"/>
    </source>
</evidence>
<dbReference type="GO" id="GO:0003677">
    <property type="term" value="F:DNA binding"/>
    <property type="evidence" value="ECO:0007669"/>
    <property type="project" value="UniProtKB-KW"/>
</dbReference>
<comment type="caution">
    <text evidence="12">The sequence shown here is derived from an EMBL/GenBank/DDBJ whole genome shotgun (WGS) entry which is preliminary data.</text>
</comment>
<keyword evidence="5" id="KW-0067">ATP-binding</keyword>
<evidence type="ECO:0000256" key="7">
    <source>
        <dbReference type="ARBA" id="ARBA00023014"/>
    </source>
</evidence>
<dbReference type="Proteomes" id="UP001203207">
    <property type="component" value="Unassembled WGS sequence"/>
</dbReference>
<keyword evidence="4 12" id="KW-0347">Helicase</keyword>
<keyword evidence="6" id="KW-0408">Iron</keyword>
<dbReference type="Pfam" id="PF13307">
    <property type="entry name" value="Helicase_C_2"/>
    <property type="match status" value="1"/>
</dbReference>
<dbReference type="GO" id="GO:0046872">
    <property type="term" value="F:metal ion binding"/>
    <property type="evidence" value="ECO:0007669"/>
    <property type="project" value="UniProtKB-KW"/>
</dbReference>
<evidence type="ECO:0000256" key="6">
    <source>
        <dbReference type="ARBA" id="ARBA00023004"/>
    </source>
</evidence>
<evidence type="ECO:0000256" key="1">
    <source>
        <dbReference type="ARBA" id="ARBA00022723"/>
    </source>
</evidence>
<reference evidence="12" key="2">
    <citation type="submission" date="2022-02" db="EMBL/GenBank/DDBJ databases">
        <authorList>
            <person name="Elcheninov A.G."/>
            <person name="Sorokin D.Y."/>
            <person name="Kublanov I.V."/>
        </authorList>
    </citation>
    <scope>NUCLEOTIDE SEQUENCE</scope>
    <source>
        <strain evidence="12">AArc-St2</strain>
    </source>
</reference>
<keyword evidence="1" id="KW-0479">Metal-binding</keyword>
<keyword evidence="13" id="KW-1185">Reference proteome</keyword>
<evidence type="ECO:0000256" key="9">
    <source>
        <dbReference type="ARBA" id="ARBA00023235"/>
    </source>
</evidence>
<keyword evidence="8" id="KW-0238">DNA-binding</keyword>
<dbReference type="InterPro" id="IPR014013">
    <property type="entry name" value="Helic_SF1/SF2_ATP-bd_DinG/Rad3"/>
</dbReference>
<dbReference type="PROSITE" id="PS51193">
    <property type="entry name" value="HELICASE_ATP_BIND_2"/>
    <property type="match status" value="1"/>
</dbReference>
<gene>
    <name evidence="12" type="ORF">AArcSt2_09505</name>
</gene>
<accession>A0AAE3FXK8</accession>
<evidence type="ECO:0000313" key="13">
    <source>
        <dbReference type="Proteomes" id="UP001203207"/>
    </source>
</evidence>
<dbReference type="InterPro" id="IPR010614">
    <property type="entry name" value="RAD3-like_helicase_DEAD"/>
</dbReference>
<dbReference type="GO" id="GO:0016818">
    <property type="term" value="F:hydrolase activity, acting on acid anhydrides, in phosphorus-containing anhydrides"/>
    <property type="evidence" value="ECO:0007669"/>
    <property type="project" value="InterPro"/>
</dbReference>
<dbReference type="AlphaFoldDB" id="A0AAE3FXK8"/>
<dbReference type="InterPro" id="IPR006555">
    <property type="entry name" value="ATP-dep_Helicase_C"/>
</dbReference>
<sequence>MTEQPWSDIFGHSRPYSEQADGIETAIETADAGGYTVIEGACGTGKTMLALTAGIDRVRDPDSQYERVVVLTSVKQQLRQFETDLNTINENLPANYAPISGLTIVGKADVCPYSREGCGNIDEQSVYERCEGLRERTRNLVGDGGSTSAGALAEQARRAQTGLGNSGTGGPTYLKTADEPTPYLPSMPEHGSGTASTEYCPFYATYLDDLPEDGDPIEAVPFDITDKGLMDTEQLVALAASHGSCPHSVMGAVLPHVEVVIGNYYHGFDPLTSGTFTGPVINEETFLVCDEAHMLEPRVRDLVSQHVGDRTLQTAESELTRIIQPLTDDRQQFNTDVQTVRAEIEASDVSIRELKSFRSFIHDLREELDRRVTAHLDSEHPNWRSSLKDLPDEEIPLRDPKTPQPDELTDWADEQGYTDGVWSRAEIIGSLVGRVLNEVEDEDTKRSIPAVGRTLSAWYLHDHSDYFREIELSRTWEQSEPATSWRRAYNASLVLYNCVPGDAIGDRLAEFGGGILMSATLAPIDVFEQVSGLDHLRRSDRPVSRKTYGLTFPASNRASFAVDAPKFTYENRGDPGEKTPTRQAHADAVVAVAASPGNVLVGMPSYREATWIAEVLEQRIDKPVLLDESSGDRATNSLKSSFFDGEDKVLVTSLRGTLTEGVDYSGDRLHAAVICGVPLVNTASPRTRAVMTAYDRRFGNGFETALTVPAVRKSRQAIGRVIRGQDEKGIRVLVDARYARESWNSVRGYFPEHEREEFTPVSPDMLTFGIEQFWN</sequence>
<dbReference type="PANTHER" id="PTHR11472:SF34">
    <property type="entry name" value="REGULATOR OF TELOMERE ELONGATION HELICASE 1"/>
    <property type="match status" value="1"/>
</dbReference>